<dbReference type="Pfam" id="PF23302">
    <property type="entry name" value="HTH_DNAJC9"/>
    <property type="match status" value="1"/>
</dbReference>
<dbReference type="SUPFAM" id="SSF46565">
    <property type="entry name" value="Chaperone J-domain"/>
    <property type="match status" value="1"/>
</dbReference>
<dbReference type="PANTHER" id="PTHR44144:SF1">
    <property type="entry name" value="DNAJ HOMOLOG SUBFAMILY C MEMBER 9"/>
    <property type="match status" value="1"/>
</dbReference>
<dbReference type="InterPro" id="IPR001623">
    <property type="entry name" value="DnaJ_domain"/>
</dbReference>
<dbReference type="InterPro" id="IPR052594">
    <property type="entry name" value="J_domain-containing_protein"/>
</dbReference>
<reference evidence="3" key="1">
    <citation type="journal article" date="2017" name="Ticks Tick Borne Dis.">
        <title>An insight into the sialome of Hyalomma excavatum.</title>
        <authorList>
            <person name="Ribeiro J.M."/>
            <person name="Slovak M."/>
            <person name="Francischetti I.M."/>
        </authorList>
    </citation>
    <scope>NUCLEOTIDE SEQUENCE</scope>
    <source>
        <strain evidence="3">Samish</strain>
        <tissue evidence="3">Salivary glands</tissue>
    </source>
</reference>
<evidence type="ECO:0000313" key="3">
    <source>
        <dbReference type="EMBL" id="JAP63340.1"/>
    </source>
</evidence>
<dbReference type="PRINTS" id="PR00625">
    <property type="entry name" value="JDOMAIN"/>
</dbReference>
<dbReference type="PROSITE" id="PS50076">
    <property type="entry name" value="DNAJ_2"/>
    <property type="match status" value="1"/>
</dbReference>
<proteinExistence type="evidence at transcript level"/>
<dbReference type="GO" id="GO:0031072">
    <property type="term" value="F:heat shock protein binding"/>
    <property type="evidence" value="ECO:0007669"/>
    <property type="project" value="TreeGrafter"/>
</dbReference>
<accession>A0A131XB64</accession>
<dbReference type="InterPro" id="IPR056453">
    <property type="entry name" value="HTH_DNAJC9"/>
</dbReference>
<dbReference type="Pfam" id="PF00226">
    <property type="entry name" value="DnaJ"/>
    <property type="match status" value="1"/>
</dbReference>
<dbReference type="Gene3D" id="1.10.287.110">
    <property type="entry name" value="DnaJ domain"/>
    <property type="match status" value="1"/>
</dbReference>
<name>A0A131XB64_9ACAR</name>
<dbReference type="SMART" id="SM00271">
    <property type="entry name" value="DnaJ"/>
    <property type="match status" value="1"/>
</dbReference>
<dbReference type="GO" id="GO:0005737">
    <property type="term" value="C:cytoplasm"/>
    <property type="evidence" value="ECO:0007669"/>
    <property type="project" value="TreeGrafter"/>
</dbReference>
<dbReference type="InterPro" id="IPR036869">
    <property type="entry name" value="J_dom_sf"/>
</dbReference>
<dbReference type="EMBL" id="GEFH01005241">
    <property type="protein sequence ID" value="JAP63340.1"/>
    <property type="molecule type" value="mRNA"/>
</dbReference>
<dbReference type="FunFam" id="1.10.287.110:FF:000035">
    <property type="entry name" value="DnaJ homolog subfamily C member 9"/>
    <property type="match status" value="1"/>
</dbReference>
<evidence type="ECO:0000259" key="2">
    <source>
        <dbReference type="PROSITE" id="PS50076"/>
    </source>
</evidence>
<dbReference type="GO" id="GO:0005634">
    <property type="term" value="C:nucleus"/>
    <property type="evidence" value="ECO:0007669"/>
    <property type="project" value="TreeGrafter"/>
</dbReference>
<feature type="domain" description="J" evidence="2">
    <location>
        <begin position="15"/>
        <end position="82"/>
    </location>
</feature>
<sequence>MGLLTDCEELFGTSDLYKLLGVPRDASEAAIKKAYRRLSLLVHPDRADDGQKETATRKFQVLSKAHLVLADGDKRAAYDDTGCVDEDDDLDGDRDWASYWRALFPKITVADVEKYLAKYRGSTEELADLKACYERFEGDFDAISEHLIGFEVEDEDRYRDILKKLIENGEVKAYPKFTKENKKSRNARRNRYLNEAEEANSMKMELGLDGSDESLANAIAKRQRSREADFGNLIANLEAKYCKPKKKKATK</sequence>
<protein>
    <submittedName>
        <fullName evidence="3">Putative molecular chaperone dnaj superfamily</fullName>
    </submittedName>
</protein>
<organism evidence="3">
    <name type="scientific">Hyalomma excavatum</name>
    <dbReference type="NCBI Taxonomy" id="257692"/>
    <lineage>
        <taxon>Eukaryota</taxon>
        <taxon>Metazoa</taxon>
        <taxon>Ecdysozoa</taxon>
        <taxon>Arthropoda</taxon>
        <taxon>Chelicerata</taxon>
        <taxon>Arachnida</taxon>
        <taxon>Acari</taxon>
        <taxon>Parasitiformes</taxon>
        <taxon>Ixodida</taxon>
        <taxon>Ixodoidea</taxon>
        <taxon>Ixodidae</taxon>
        <taxon>Hyalomminae</taxon>
        <taxon>Hyalomma</taxon>
    </lineage>
</organism>
<keyword evidence="1" id="KW-0597">Phosphoprotein</keyword>
<dbReference type="CDD" id="cd06257">
    <property type="entry name" value="DnaJ"/>
    <property type="match status" value="1"/>
</dbReference>
<dbReference type="PANTHER" id="PTHR44144">
    <property type="entry name" value="DNAJ HOMOLOG SUBFAMILY C MEMBER 9"/>
    <property type="match status" value="1"/>
</dbReference>
<dbReference type="AlphaFoldDB" id="A0A131XB64"/>
<evidence type="ECO:0000256" key="1">
    <source>
        <dbReference type="ARBA" id="ARBA00022553"/>
    </source>
</evidence>